<name>A0A8H6YJC9_9AGAR</name>
<comment type="caution">
    <text evidence="1">The sequence shown here is derived from an EMBL/GenBank/DDBJ whole genome shotgun (WGS) entry which is preliminary data.</text>
</comment>
<reference evidence="1" key="1">
    <citation type="submission" date="2020-05" db="EMBL/GenBank/DDBJ databases">
        <title>Mycena genomes resolve the evolution of fungal bioluminescence.</title>
        <authorList>
            <person name="Tsai I.J."/>
        </authorList>
    </citation>
    <scope>NUCLEOTIDE SEQUENCE</scope>
    <source>
        <strain evidence="1">CCC161011</strain>
    </source>
</reference>
<dbReference type="EMBL" id="JACAZI010000004">
    <property type="protein sequence ID" value="KAF7362205.1"/>
    <property type="molecule type" value="Genomic_DNA"/>
</dbReference>
<accession>A0A8H6YJC9</accession>
<evidence type="ECO:0000313" key="1">
    <source>
        <dbReference type="EMBL" id="KAF7362205.1"/>
    </source>
</evidence>
<dbReference type="OrthoDB" id="3251015at2759"/>
<evidence type="ECO:0000313" key="2">
    <source>
        <dbReference type="Proteomes" id="UP000620124"/>
    </source>
</evidence>
<sequence>MAYVLEPPPNSPLTIEMDSITNNPGVNPLTVSTRTVNLRPNELDFLRAKVDDPHARFEELKNFIDDFSFPKFIRRPPITLIRKIVKQNIVAKARALLSLQPIKRADAEELDQKIKAKIHFELGMPFMPNTDVLTLPIDLHGLDFPSIARMNDAIAIDGLHRDLNHSIPSYRTIACITLADWTCTINECINPLDIYGLSLRLPTRVKV</sequence>
<dbReference type="Proteomes" id="UP000620124">
    <property type="component" value="Unassembled WGS sequence"/>
</dbReference>
<proteinExistence type="predicted"/>
<organism evidence="1 2">
    <name type="scientific">Mycena venus</name>
    <dbReference type="NCBI Taxonomy" id="2733690"/>
    <lineage>
        <taxon>Eukaryota</taxon>
        <taxon>Fungi</taxon>
        <taxon>Dikarya</taxon>
        <taxon>Basidiomycota</taxon>
        <taxon>Agaricomycotina</taxon>
        <taxon>Agaricomycetes</taxon>
        <taxon>Agaricomycetidae</taxon>
        <taxon>Agaricales</taxon>
        <taxon>Marasmiineae</taxon>
        <taxon>Mycenaceae</taxon>
        <taxon>Mycena</taxon>
    </lineage>
</organism>
<keyword evidence="2" id="KW-1185">Reference proteome</keyword>
<protein>
    <submittedName>
        <fullName evidence="1">Uncharacterized protein</fullName>
    </submittedName>
</protein>
<dbReference type="AlphaFoldDB" id="A0A8H6YJC9"/>
<gene>
    <name evidence="1" type="ORF">MVEN_00566700</name>
</gene>